<evidence type="ECO:0000259" key="6">
    <source>
        <dbReference type="SMART" id="SM00322"/>
    </source>
</evidence>
<proteinExistence type="inferred from homology"/>
<dbReference type="Proteomes" id="UP000678499">
    <property type="component" value="Unassembled WGS sequence"/>
</dbReference>
<evidence type="ECO:0000256" key="4">
    <source>
        <dbReference type="ARBA" id="ARBA00023242"/>
    </source>
</evidence>
<keyword evidence="5" id="KW-1133">Transmembrane helix</keyword>
<feature type="transmembrane region" description="Helical" evidence="5">
    <location>
        <begin position="14"/>
        <end position="33"/>
    </location>
</feature>
<dbReference type="FunFam" id="3.30.1370.10:FF:000048">
    <property type="entry name" value="RNA-binding protein PNO1 isoform X2"/>
    <property type="match status" value="1"/>
</dbReference>
<keyword evidence="5" id="KW-0812">Transmembrane</keyword>
<evidence type="ECO:0000313" key="7">
    <source>
        <dbReference type="EMBL" id="CAD7282777.1"/>
    </source>
</evidence>
<accession>A0A7R9GJL1</accession>
<dbReference type="Pfam" id="PF22891">
    <property type="entry name" value="KH_PNO1_2nd"/>
    <property type="match status" value="1"/>
</dbReference>
<dbReference type="AlphaFoldDB" id="A0A7R9GJL1"/>
<comment type="subcellular location">
    <subcellularLocation>
        <location evidence="1">Nucleus</location>
        <location evidence="1">Nucleolus</location>
    </subcellularLocation>
</comment>
<dbReference type="CDD" id="cd22391">
    <property type="entry name" value="KH-I_PNO1_rpt1"/>
    <property type="match status" value="1"/>
</dbReference>
<dbReference type="EMBL" id="OA886339">
    <property type="protein sequence ID" value="CAD7282777.1"/>
    <property type="molecule type" value="Genomic_DNA"/>
</dbReference>
<dbReference type="GO" id="GO:0003723">
    <property type="term" value="F:RNA binding"/>
    <property type="evidence" value="ECO:0007669"/>
    <property type="project" value="UniProtKB-KW"/>
</dbReference>
<dbReference type="InterPro" id="IPR055212">
    <property type="entry name" value="KH-I_PNO1_first"/>
</dbReference>
<feature type="domain" description="K Homology" evidence="6">
    <location>
        <begin position="175"/>
        <end position="248"/>
    </location>
</feature>
<keyword evidence="4" id="KW-0539">Nucleus</keyword>
<keyword evidence="8" id="KW-1185">Reference proteome</keyword>
<keyword evidence="3" id="KW-0694">RNA-binding</keyword>
<organism evidence="7">
    <name type="scientific">Notodromas monacha</name>
    <dbReference type="NCBI Taxonomy" id="399045"/>
    <lineage>
        <taxon>Eukaryota</taxon>
        <taxon>Metazoa</taxon>
        <taxon>Ecdysozoa</taxon>
        <taxon>Arthropoda</taxon>
        <taxon>Crustacea</taxon>
        <taxon>Oligostraca</taxon>
        <taxon>Ostracoda</taxon>
        <taxon>Podocopa</taxon>
        <taxon>Podocopida</taxon>
        <taxon>Cypridocopina</taxon>
        <taxon>Cypridoidea</taxon>
        <taxon>Cyprididae</taxon>
        <taxon>Notodromas</taxon>
    </lineage>
</organism>
<evidence type="ECO:0000256" key="3">
    <source>
        <dbReference type="ARBA" id="ARBA00022884"/>
    </source>
</evidence>
<dbReference type="SMART" id="SM00322">
    <property type="entry name" value="KH"/>
    <property type="match status" value="1"/>
</dbReference>
<dbReference type="InterPro" id="IPR055211">
    <property type="entry name" value="KH_PNO1_2nd"/>
</dbReference>
<sequence>MAGRDDDTVDFREFLSLLSYSFVISVLSVMRFLTPRGKKRCSESKMLAGKRKQEVMEIDPSAGNEDDIDVVLDKNRPHFPAAKKAKMDVGKELRKVAVPSRRYTPLREDWMKIYTPLVEHLGLQVRFNTKSRNVELKACAETEDASSLQRGADFVKAYVLGFAVEDALALLRLDDLFVESFDVQDVKPLKGDHLSRAIGRLAGKGGRTKFTIENVSKTRIVLADSKVHVLGSYQNIAVARRAICNLVLGKYRKQMSSFFFFNLRPTSLSRLSRDLR</sequence>
<dbReference type="PANTHER" id="PTHR12826:SF13">
    <property type="entry name" value="RNA-BINDING PROTEIN PNO1"/>
    <property type="match status" value="1"/>
</dbReference>
<dbReference type="OrthoDB" id="1932641at2759"/>
<comment type="similarity">
    <text evidence="2">Belongs to the PNO1 family.</text>
</comment>
<dbReference type="InterPro" id="IPR004087">
    <property type="entry name" value="KH_dom"/>
</dbReference>
<dbReference type="PANTHER" id="PTHR12826">
    <property type="entry name" value="RIBONUCLEASE Y"/>
    <property type="match status" value="1"/>
</dbReference>
<dbReference type="GO" id="GO:0005730">
    <property type="term" value="C:nucleolus"/>
    <property type="evidence" value="ECO:0007669"/>
    <property type="project" value="UniProtKB-SubCell"/>
</dbReference>
<dbReference type="EMBL" id="CAJPEX010004302">
    <property type="protein sequence ID" value="CAG0922929.1"/>
    <property type="molecule type" value="Genomic_DNA"/>
</dbReference>
<dbReference type="FunFam" id="3.30.1370.10:FF:000009">
    <property type="entry name" value="RNA-binding protein PNO1"/>
    <property type="match status" value="1"/>
</dbReference>
<keyword evidence="5" id="KW-0472">Membrane</keyword>
<evidence type="ECO:0000256" key="5">
    <source>
        <dbReference type="SAM" id="Phobius"/>
    </source>
</evidence>
<dbReference type="Gene3D" id="3.30.1370.10">
    <property type="entry name" value="K Homology domain, type 1"/>
    <property type="match status" value="1"/>
</dbReference>
<name>A0A7R9GJL1_9CRUS</name>
<dbReference type="SUPFAM" id="SSF54791">
    <property type="entry name" value="Eukaryotic type KH-domain (KH-domain type I)"/>
    <property type="match status" value="1"/>
</dbReference>
<evidence type="ECO:0000256" key="2">
    <source>
        <dbReference type="ARBA" id="ARBA00007515"/>
    </source>
</evidence>
<reference evidence="7" key="1">
    <citation type="submission" date="2020-11" db="EMBL/GenBank/DDBJ databases">
        <authorList>
            <person name="Tran Van P."/>
        </authorList>
    </citation>
    <scope>NUCLEOTIDE SEQUENCE</scope>
</reference>
<protein>
    <recommendedName>
        <fullName evidence="6">K Homology domain-containing protein</fullName>
    </recommendedName>
</protein>
<dbReference type="CDD" id="cd22392">
    <property type="entry name" value="KH-I_PNO1_rpt2"/>
    <property type="match status" value="1"/>
</dbReference>
<evidence type="ECO:0000256" key="1">
    <source>
        <dbReference type="ARBA" id="ARBA00004604"/>
    </source>
</evidence>
<evidence type="ECO:0000313" key="8">
    <source>
        <dbReference type="Proteomes" id="UP000678499"/>
    </source>
</evidence>
<gene>
    <name evidence="7" type="ORF">NMOB1V02_LOCUS10398</name>
</gene>
<dbReference type="InterPro" id="IPR036612">
    <property type="entry name" value="KH_dom_type_1_sf"/>
</dbReference>